<dbReference type="PATRIC" id="fig|272562.8.peg.3750"/>
<keyword evidence="4 7" id="KW-1133">Transmembrane helix</keyword>
<dbReference type="PANTHER" id="PTHR30572">
    <property type="entry name" value="MEMBRANE COMPONENT OF TRANSPORTER-RELATED"/>
    <property type="match status" value="1"/>
</dbReference>
<comment type="subcellular location">
    <subcellularLocation>
        <location evidence="1">Cell membrane</location>
        <topology evidence="1">Multi-pass membrane protein</topology>
    </subcellularLocation>
</comment>
<evidence type="ECO:0000256" key="4">
    <source>
        <dbReference type="ARBA" id="ARBA00022989"/>
    </source>
</evidence>
<dbReference type="Pfam" id="PF02687">
    <property type="entry name" value="FtsX"/>
    <property type="match status" value="2"/>
</dbReference>
<proteinExistence type="inferred from homology"/>
<feature type="transmembrane region" description="Helical" evidence="7">
    <location>
        <begin position="303"/>
        <end position="336"/>
    </location>
</feature>
<accession>Q97DB8</accession>
<dbReference type="InterPro" id="IPR003838">
    <property type="entry name" value="ABC3_permease_C"/>
</dbReference>
<gene>
    <name evidence="9" type="ordered locus">CA_C3561</name>
</gene>
<dbReference type="InterPro" id="IPR050250">
    <property type="entry name" value="Macrolide_Exporter_MacB"/>
</dbReference>
<feature type="domain" description="ABC3 transporter permease C-terminal" evidence="8">
    <location>
        <begin position="717"/>
        <end position="835"/>
    </location>
</feature>
<dbReference type="Proteomes" id="UP000000814">
    <property type="component" value="Chromosome"/>
</dbReference>
<sequence length="842" mass="92549">MAIILKFMLKNIKEKKLRTFLVVFSIMASAALYFASSGISTSIKATYIDIVKQFAGSSDIIISANSKSPTPYVNLDKAEIARDKTDYIIGEIDASAVYKNSDKDVRVSLSGFDYSDMQTMGFVDLNQSEGVKPFSGNKIIVSKKTADKYGFTVGQKLPLMVGKNGDKQNFIIVGIANNKGLFSSDSDRAMTAVVPQVIAGNINGVTNQYSEIYVKVHNSNNIDTVINKLTTAYKHYSVTKIVDEKVIDQALGQITMVFRVMMIVVLMMSTFIIYTVFKVIVAERLPVIGTFRSIGATRMSTSLVLIGESIIYGIIGGVVGNFAGIGILKLLMAVLAAQASGGMSITASVNYTPKQLISAFVFAIIVSVLSSIIPIVKTSKLSVKDVVLNTVDTMEKEKLWVLILGIIFILSDFAMPIVTKNCALGKTPSLILLGICMILSVVGVVMVVPFMTEIFVTIFDKIYNVIFGNEGSLAAKNLRKNKSLINNIALLTIGISTLFMLNIISGSIGKAVVNAYNIFNHDLYISNNDGNSLDRQTINIVRNTAGVQEIQEGYEARNIEVSGSTDKISDIMFMDEYYIKNFWKIKLLQDEKSVFNAYKDGRTILMTTSNLKRFKKNVGDYITIKTNRGSKDYKIVGSYDSMMYNGNSVIIPNKYARGDFNLYQCSTLNIKTSKSPDSMAKLFAEKFKTRQIGVETIAKMEKQNEQQNNAMLSLIKAFPIIALIIGAFGVINNFFISFIERKRHLAVYASVGMNRHQTRKMLFIEALSIGLIGSIGGIVGGSLMIHVIPAMLDISNFPMEIYYSSGAFITSVILGVLITVISSIVPSLKSSKLNIIEAIKYE</sequence>
<dbReference type="GeneID" id="45000052"/>
<dbReference type="GO" id="GO:0005886">
    <property type="term" value="C:plasma membrane"/>
    <property type="evidence" value="ECO:0007669"/>
    <property type="project" value="UniProtKB-SubCell"/>
</dbReference>
<keyword evidence="10" id="KW-1185">Reference proteome</keyword>
<evidence type="ECO:0000259" key="8">
    <source>
        <dbReference type="Pfam" id="PF02687"/>
    </source>
</evidence>
<feature type="transmembrane region" description="Helical" evidence="7">
    <location>
        <begin position="430"/>
        <end position="451"/>
    </location>
</feature>
<dbReference type="PANTHER" id="PTHR30572:SF4">
    <property type="entry name" value="ABC TRANSPORTER PERMEASE YTRF"/>
    <property type="match status" value="1"/>
</dbReference>
<dbReference type="eggNOG" id="COG0577">
    <property type="taxonomic scope" value="Bacteria"/>
</dbReference>
<dbReference type="GO" id="GO:0022857">
    <property type="term" value="F:transmembrane transporter activity"/>
    <property type="evidence" value="ECO:0007669"/>
    <property type="project" value="TreeGrafter"/>
</dbReference>
<feature type="domain" description="ABC3 transporter permease C-terminal" evidence="8">
    <location>
        <begin position="260"/>
        <end position="382"/>
    </location>
</feature>
<name>Q97DB8_CLOAB</name>
<feature type="transmembrane region" description="Helical" evidence="7">
    <location>
        <begin position="717"/>
        <end position="740"/>
    </location>
</feature>
<keyword evidence="5 7" id="KW-0472">Membrane</keyword>
<organism evidence="9 10">
    <name type="scientific">Clostridium acetobutylicum (strain ATCC 824 / DSM 792 / JCM 1419 / IAM 19013 / LMG 5710 / NBRC 13948 / NRRL B-527 / VKM B-1787 / 2291 / W)</name>
    <dbReference type="NCBI Taxonomy" id="272562"/>
    <lineage>
        <taxon>Bacteria</taxon>
        <taxon>Bacillati</taxon>
        <taxon>Bacillota</taxon>
        <taxon>Clostridia</taxon>
        <taxon>Eubacteriales</taxon>
        <taxon>Clostridiaceae</taxon>
        <taxon>Clostridium</taxon>
    </lineage>
</organism>
<evidence type="ECO:0000256" key="7">
    <source>
        <dbReference type="SAM" id="Phobius"/>
    </source>
</evidence>
<dbReference type="AlphaFoldDB" id="Q97DB8"/>
<dbReference type="KEGG" id="cac:CA_C3561"/>
<comment type="similarity">
    <text evidence="6">Belongs to the ABC-4 integral membrane protein family.</text>
</comment>
<feature type="transmembrane region" description="Helical" evidence="7">
    <location>
        <begin position="399"/>
        <end position="418"/>
    </location>
</feature>
<keyword evidence="2" id="KW-1003">Cell membrane</keyword>
<evidence type="ECO:0000256" key="1">
    <source>
        <dbReference type="ARBA" id="ARBA00004651"/>
    </source>
</evidence>
<dbReference type="HOGENOM" id="CLU_017916_0_0_9"/>
<dbReference type="RefSeq" id="WP_010966825.1">
    <property type="nucleotide sequence ID" value="NC_003030.1"/>
</dbReference>
<evidence type="ECO:0000256" key="5">
    <source>
        <dbReference type="ARBA" id="ARBA00023136"/>
    </source>
</evidence>
<evidence type="ECO:0000256" key="6">
    <source>
        <dbReference type="ARBA" id="ARBA00038076"/>
    </source>
</evidence>
<dbReference type="EMBL" id="AE001437">
    <property type="protein sequence ID" value="AAK81485.1"/>
    <property type="molecule type" value="Genomic_DNA"/>
</dbReference>
<feature type="transmembrane region" description="Helical" evidence="7">
    <location>
        <begin position="20"/>
        <end position="39"/>
    </location>
</feature>
<evidence type="ECO:0000313" key="9">
    <source>
        <dbReference type="EMBL" id="AAK81485.1"/>
    </source>
</evidence>
<feature type="transmembrane region" description="Helical" evidence="7">
    <location>
        <begin position="761"/>
        <end position="789"/>
    </location>
</feature>
<reference evidence="9 10" key="1">
    <citation type="journal article" date="2001" name="J. Bacteriol.">
        <title>Genome sequence and comparative analysis of the solvent-producing bacterium Clostridium acetobutylicum.</title>
        <authorList>
            <person name="Nolling J."/>
            <person name="Breton G."/>
            <person name="Omelchenko M.V."/>
            <person name="Makarova K.S."/>
            <person name="Zeng Q."/>
            <person name="Gibson R."/>
            <person name="Lee H.M."/>
            <person name="Dubois J."/>
            <person name="Qiu D."/>
            <person name="Hitti J."/>
            <person name="Wolf Y.I."/>
            <person name="Tatusov R.L."/>
            <person name="Sabathe F."/>
            <person name="Doucette-Stamm L."/>
            <person name="Soucaille P."/>
            <person name="Daly M.J."/>
            <person name="Bennett G.N."/>
            <person name="Koonin E.V."/>
            <person name="Smith D.R."/>
        </authorList>
    </citation>
    <scope>NUCLEOTIDE SEQUENCE [LARGE SCALE GENOMIC DNA]</scope>
    <source>
        <strain evidence="10">ATCC 824 / DSM 792 / JCM 1419 / LMG 5710 / VKM B-1787</strain>
    </source>
</reference>
<keyword evidence="3 7" id="KW-0812">Transmembrane</keyword>
<protein>
    <submittedName>
        <fullName evidence="9">ABC-type transporter, permease component</fullName>
    </submittedName>
</protein>
<evidence type="ECO:0000256" key="3">
    <source>
        <dbReference type="ARBA" id="ARBA00022692"/>
    </source>
</evidence>
<feature type="transmembrane region" description="Helical" evidence="7">
    <location>
        <begin position="484"/>
        <end position="504"/>
    </location>
</feature>
<dbReference type="OrthoDB" id="1711021at2"/>
<feature type="transmembrane region" description="Helical" evidence="7">
    <location>
        <begin position="801"/>
        <end position="825"/>
    </location>
</feature>
<evidence type="ECO:0000256" key="2">
    <source>
        <dbReference type="ARBA" id="ARBA00022475"/>
    </source>
</evidence>
<dbReference type="PIR" id="B97337">
    <property type="entry name" value="B97337"/>
</dbReference>
<feature type="transmembrane region" description="Helical" evidence="7">
    <location>
        <begin position="356"/>
        <end position="378"/>
    </location>
</feature>
<evidence type="ECO:0000313" key="10">
    <source>
        <dbReference type="Proteomes" id="UP000000814"/>
    </source>
</evidence>
<dbReference type="STRING" id="272562.CA_C3561"/>
<feature type="transmembrane region" description="Helical" evidence="7">
    <location>
        <begin position="256"/>
        <end position="282"/>
    </location>
</feature>